<protein>
    <submittedName>
        <fullName evidence="1">Uncharacterized protein</fullName>
    </submittedName>
</protein>
<dbReference type="Proteomes" id="UP000235786">
    <property type="component" value="Unassembled WGS sequence"/>
</dbReference>
<organism evidence="1 2">
    <name type="scientific">Hyaloscypha variabilis (strain UAMH 11265 / GT02V1 / F)</name>
    <name type="common">Meliniomyces variabilis</name>
    <dbReference type="NCBI Taxonomy" id="1149755"/>
    <lineage>
        <taxon>Eukaryota</taxon>
        <taxon>Fungi</taxon>
        <taxon>Dikarya</taxon>
        <taxon>Ascomycota</taxon>
        <taxon>Pezizomycotina</taxon>
        <taxon>Leotiomycetes</taxon>
        <taxon>Helotiales</taxon>
        <taxon>Hyaloscyphaceae</taxon>
        <taxon>Hyaloscypha</taxon>
        <taxon>Hyaloscypha variabilis</taxon>
    </lineage>
</organism>
<evidence type="ECO:0000313" key="1">
    <source>
        <dbReference type="EMBL" id="PMD30358.1"/>
    </source>
</evidence>
<evidence type="ECO:0000313" key="2">
    <source>
        <dbReference type="Proteomes" id="UP000235786"/>
    </source>
</evidence>
<dbReference type="AlphaFoldDB" id="A0A2J6QVR0"/>
<name>A0A2J6QVR0_HYAVF</name>
<proteinExistence type="predicted"/>
<reference evidence="1 2" key="1">
    <citation type="submission" date="2016-04" db="EMBL/GenBank/DDBJ databases">
        <title>A degradative enzymes factory behind the ericoid mycorrhizal symbiosis.</title>
        <authorList>
            <consortium name="DOE Joint Genome Institute"/>
            <person name="Martino E."/>
            <person name="Morin E."/>
            <person name="Grelet G."/>
            <person name="Kuo A."/>
            <person name="Kohler A."/>
            <person name="Daghino S."/>
            <person name="Barry K."/>
            <person name="Choi C."/>
            <person name="Cichocki N."/>
            <person name="Clum A."/>
            <person name="Copeland A."/>
            <person name="Hainaut M."/>
            <person name="Haridas S."/>
            <person name="Labutti K."/>
            <person name="Lindquist E."/>
            <person name="Lipzen A."/>
            <person name="Khouja H.-R."/>
            <person name="Murat C."/>
            <person name="Ohm R."/>
            <person name="Olson A."/>
            <person name="Spatafora J."/>
            <person name="Veneault-Fourrey C."/>
            <person name="Henrissat B."/>
            <person name="Grigoriev I."/>
            <person name="Martin F."/>
            <person name="Perotto S."/>
        </authorList>
    </citation>
    <scope>NUCLEOTIDE SEQUENCE [LARGE SCALE GENOMIC DNA]</scope>
    <source>
        <strain evidence="1 2">F</strain>
    </source>
</reference>
<accession>A0A2J6QVR0</accession>
<dbReference type="EMBL" id="KZ613967">
    <property type="protein sequence ID" value="PMD30358.1"/>
    <property type="molecule type" value="Genomic_DNA"/>
</dbReference>
<sequence>MLCFTSSKQAETTTHSISGHRRLPYSCGDQNITALQAMPHFPPGSTEVYAIPPRYNL</sequence>
<gene>
    <name evidence="1" type="ORF">L207DRAFT_520195</name>
</gene>
<keyword evidence="2" id="KW-1185">Reference proteome</keyword>